<evidence type="ECO:0000313" key="2">
    <source>
        <dbReference type="Proteomes" id="UP000540423"/>
    </source>
</evidence>
<dbReference type="Proteomes" id="UP000540423">
    <property type="component" value="Unassembled WGS sequence"/>
</dbReference>
<comment type="caution">
    <text evidence="1">The sequence shown here is derived from an EMBL/GenBank/DDBJ whole genome shotgun (WGS) entry which is preliminary data.</text>
</comment>
<dbReference type="AlphaFoldDB" id="A0A7X0HNF0"/>
<evidence type="ECO:0000313" key="1">
    <source>
        <dbReference type="EMBL" id="MBB6439373.1"/>
    </source>
</evidence>
<gene>
    <name evidence="1" type="ORF">HNQ79_005885</name>
</gene>
<proteinExistence type="predicted"/>
<dbReference type="EMBL" id="JACHEM010000021">
    <property type="protein sequence ID" value="MBB6439373.1"/>
    <property type="molecule type" value="Genomic_DNA"/>
</dbReference>
<dbReference type="RefSeq" id="WP_185035906.1">
    <property type="nucleotide sequence ID" value="NZ_BNBN01000015.1"/>
</dbReference>
<name>A0A7X0HNF0_9ACTN</name>
<protein>
    <submittedName>
        <fullName evidence="1">Uncharacterized protein</fullName>
    </submittedName>
</protein>
<accession>A0A7X0HNF0</accession>
<keyword evidence="2" id="KW-1185">Reference proteome</keyword>
<reference evidence="1 2" key="1">
    <citation type="submission" date="2020-08" db="EMBL/GenBank/DDBJ databases">
        <title>Genomic Encyclopedia of Type Strains, Phase IV (KMG-IV): sequencing the most valuable type-strain genomes for metagenomic binning, comparative biology and taxonomic classification.</title>
        <authorList>
            <person name="Goeker M."/>
        </authorList>
    </citation>
    <scope>NUCLEOTIDE SEQUENCE [LARGE SCALE GENOMIC DNA]</scope>
    <source>
        <strain evidence="1 2">DSM 40141</strain>
    </source>
</reference>
<sequence>MNVLTMTTWVVVYGWGPETEAPALVVYSTATNEVTARELADTAAEKFGRENVCPCSDREPQRWTVLRVPFGQLPPQADETSVSLYVGERG</sequence>
<organism evidence="1 2">
    <name type="scientific">Streptomyces candidus</name>
    <dbReference type="NCBI Taxonomy" id="67283"/>
    <lineage>
        <taxon>Bacteria</taxon>
        <taxon>Bacillati</taxon>
        <taxon>Actinomycetota</taxon>
        <taxon>Actinomycetes</taxon>
        <taxon>Kitasatosporales</taxon>
        <taxon>Streptomycetaceae</taxon>
        <taxon>Streptomyces</taxon>
    </lineage>
</organism>